<evidence type="ECO:0000256" key="6">
    <source>
        <dbReference type="ARBA" id="ARBA00022801"/>
    </source>
</evidence>
<dbReference type="GO" id="GO:0005634">
    <property type="term" value="C:nucleus"/>
    <property type="evidence" value="ECO:0007669"/>
    <property type="project" value="TreeGrafter"/>
</dbReference>
<evidence type="ECO:0000256" key="7">
    <source>
        <dbReference type="ARBA" id="ARBA00022807"/>
    </source>
</evidence>
<keyword evidence="7 9" id="KW-0788">Thiol protease</keyword>
<dbReference type="AlphaFoldDB" id="A0A1J1IBX7"/>
<dbReference type="EC" id="3.4.19.12" evidence="9"/>
<evidence type="ECO:0000313" key="11">
    <source>
        <dbReference type="EMBL" id="CRK97781.1"/>
    </source>
</evidence>
<sequence>MGFALKIKTKNGDQHIISDLNEQTKIEYLKNKIQMLTQIPPPIEIRSGFPPKLLSAEDDATLKSSGISSGETLIVDTKPLSKEEKEAIERAKRLAEDEILARQFADPDGSSVPNGILLKQVVDADNSCLFTSIGFILSGKVDTTCGNYMRQIIAQNVHNDKETYNSGILGRDNAEYCAWIMQESNWGGAIEVSILSQHYGIEFDVVDITNAMINRFGEDKQYPMRGFLLYDGIHYDPLYLESLNGDSQKTLFSVEDEHFVFEMAQSLANEAKSSRQYTDVDKFTLKCLQCDTQLKGQNQATVHAKETGHTQFGEV</sequence>
<feature type="domain" description="OTU" evidence="10">
    <location>
        <begin position="117"/>
        <end position="241"/>
    </location>
</feature>
<keyword evidence="4" id="KW-0863">Zinc-finger</keyword>
<dbReference type="InterPro" id="IPR038765">
    <property type="entry name" value="Papain-like_cys_pep_sf"/>
</dbReference>
<dbReference type="InterPro" id="IPR029071">
    <property type="entry name" value="Ubiquitin-like_domsf"/>
</dbReference>
<dbReference type="PANTHER" id="PTHR13312:SF0">
    <property type="entry name" value="UBIQUITIN THIOESTERASE OTU1"/>
    <property type="match status" value="1"/>
</dbReference>
<evidence type="ECO:0000313" key="12">
    <source>
        <dbReference type="Proteomes" id="UP000183832"/>
    </source>
</evidence>
<evidence type="ECO:0000256" key="8">
    <source>
        <dbReference type="ARBA" id="ARBA00022833"/>
    </source>
</evidence>
<dbReference type="STRING" id="568069.A0A1J1IBX7"/>
<organism evidence="11 12">
    <name type="scientific">Clunio marinus</name>
    <dbReference type="NCBI Taxonomy" id="568069"/>
    <lineage>
        <taxon>Eukaryota</taxon>
        <taxon>Metazoa</taxon>
        <taxon>Ecdysozoa</taxon>
        <taxon>Arthropoda</taxon>
        <taxon>Hexapoda</taxon>
        <taxon>Insecta</taxon>
        <taxon>Pterygota</taxon>
        <taxon>Neoptera</taxon>
        <taxon>Endopterygota</taxon>
        <taxon>Diptera</taxon>
        <taxon>Nematocera</taxon>
        <taxon>Chironomoidea</taxon>
        <taxon>Chironomidae</taxon>
        <taxon>Clunio</taxon>
    </lineage>
</organism>
<dbReference type="InterPro" id="IPR003323">
    <property type="entry name" value="OTU_dom"/>
</dbReference>
<evidence type="ECO:0000256" key="5">
    <source>
        <dbReference type="ARBA" id="ARBA00022786"/>
    </source>
</evidence>
<dbReference type="GO" id="GO:0008270">
    <property type="term" value="F:zinc ion binding"/>
    <property type="evidence" value="ECO:0007669"/>
    <property type="project" value="UniProtKB-KW"/>
</dbReference>
<keyword evidence="6 9" id="KW-0378">Hydrolase</keyword>
<protein>
    <recommendedName>
        <fullName evidence="9">Ubiquitin thioesterase OTU</fullName>
        <ecNumber evidence="9">3.4.19.12</ecNumber>
    </recommendedName>
</protein>
<dbReference type="Gene3D" id="3.10.20.90">
    <property type="entry name" value="Phosphatidylinositol 3-kinase Catalytic Subunit, Chain A, domain 1"/>
    <property type="match status" value="1"/>
</dbReference>
<keyword evidence="2" id="KW-0645">Protease</keyword>
<name>A0A1J1IBX7_9DIPT</name>
<evidence type="ECO:0000256" key="9">
    <source>
        <dbReference type="RuleBase" id="RU367104"/>
    </source>
</evidence>
<dbReference type="Gene3D" id="3.90.70.80">
    <property type="match status" value="1"/>
</dbReference>
<dbReference type="SUPFAM" id="SSF54001">
    <property type="entry name" value="Cysteine proteinases"/>
    <property type="match status" value="1"/>
</dbReference>
<dbReference type="OrthoDB" id="65596at2759"/>
<dbReference type="Pfam" id="PF24560">
    <property type="entry name" value="zf-C2H2_OTU1_C"/>
    <property type="match status" value="1"/>
</dbReference>
<dbReference type="PANTHER" id="PTHR13312">
    <property type="entry name" value="HIV-INDUCED PROTEIN-7-LIKE PROTEASE"/>
    <property type="match status" value="1"/>
</dbReference>
<dbReference type="InterPro" id="IPR057766">
    <property type="entry name" value="Znf-C2H2_OTU1-like_C"/>
</dbReference>
<keyword evidence="8" id="KW-0862">Zinc</keyword>
<evidence type="ECO:0000256" key="4">
    <source>
        <dbReference type="ARBA" id="ARBA00022771"/>
    </source>
</evidence>
<dbReference type="GO" id="GO:0036503">
    <property type="term" value="P:ERAD pathway"/>
    <property type="evidence" value="ECO:0007669"/>
    <property type="project" value="TreeGrafter"/>
</dbReference>
<dbReference type="InterPro" id="IPR048857">
    <property type="entry name" value="OTU1_Ubl"/>
</dbReference>
<keyword evidence="3" id="KW-0479">Metal-binding</keyword>
<evidence type="ECO:0000256" key="2">
    <source>
        <dbReference type="ARBA" id="ARBA00022670"/>
    </source>
</evidence>
<keyword evidence="5 9" id="KW-0833">Ubl conjugation pathway</keyword>
<comment type="catalytic activity">
    <reaction evidence="1 9">
        <text>Thiol-dependent hydrolysis of ester, thioester, amide, peptide and isopeptide bonds formed by the C-terminal Gly of ubiquitin (a 76-residue protein attached to proteins as an intracellular targeting signal).</text>
        <dbReference type="EC" id="3.4.19.12"/>
    </reaction>
</comment>
<dbReference type="CDD" id="cd22745">
    <property type="entry name" value="OTU_OTU1"/>
    <property type="match status" value="1"/>
</dbReference>
<evidence type="ECO:0000259" key="10">
    <source>
        <dbReference type="PROSITE" id="PS50802"/>
    </source>
</evidence>
<dbReference type="GO" id="GO:0016579">
    <property type="term" value="P:protein deubiquitination"/>
    <property type="evidence" value="ECO:0007669"/>
    <property type="project" value="TreeGrafter"/>
</dbReference>
<dbReference type="GO" id="GO:0005829">
    <property type="term" value="C:cytosol"/>
    <property type="evidence" value="ECO:0007669"/>
    <property type="project" value="TreeGrafter"/>
</dbReference>
<keyword evidence="12" id="KW-1185">Reference proteome</keyword>
<reference evidence="11 12" key="1">
    <citation type="submission" date="2015-04" db="EMBL/GenBank/DDBJ databases">
        <authorList>
            <person name="Syromyatnikov M.Y."/>
            <person name="Popov V.N."/>
        </authorList>
    </citation>
    <scope>NUCLEOTIDE SEQUENCE [LARGE SCALE GENOMIC DNA]</scope>
</reference>
<dbReference type="GO" id="GO:0004843">
    <property type="term" value="F:cysteine-type deubiquitinase activity"/>
    <property type="evidence" value="ECO:0007669"/>
    <property type="project" value="UniProtKB-UniRule"/>
</dbReference>
<dbReference type="SUPFAM" id="SSF54236">
    <property type="entry name" value="Ubiquitin-like"/>
    <property type="match status" value="1"/>
</dbReference>
<dbReference type="EMBL" id="CVRI01000047">
    <property type="protein sequence ID" value="CRK97781.1"/>
    <property type="molecule type" value="Genomic_DNA"/>
</dbReference>
<evidence type="ECO:0000256" key="1">
    <source>
        <dbReference type="ARBA" id="ARBA00000707"/>
    </source>
</evidence>
<dbReference type="Pfam" id="PF21403">
    <property type="entry name" value="OTU1_UBXL"/>
    <property type="match status" value="1"/>
</dbReference>
<evidence type="ECO:0000256" key="3">
    <source>
        <dbReference type="ARBA" id="ARBA00022723"/>
    </source>
</evidence>
<comment type="subcellular location">
    <subcellularLocation>
        <location evidence="9">Cytoplasm</location>
    </subcellularLocation>
</comment>
<keyword evidence="9" id="KW-0963">Cytoplasm</keyword>
<dbReference type="Pfam" id="PF02338">
    <property type="entry name" value="OTU"/>
    <property type="match status" value="1"/>
</dbReference>
<proteinExistence type="predicted"/>
<dbReference type="PROSITE" id="PS50802">
    <property type="entry name" value="OTU"/>
    <property type="match status" value="1"/>
</dbReference>
<dbReference type="GO" id="GO:0030968">
    <property type="term" value="P:endoplasmic reticulum unfolded protein response"/>
    <property type="evidence" value="ECO:0007669"/>
    <property type="project" value="TreeGrafter"/>
</dbReference>
<gene>
    <name evidence="11" type="ORF">CLUMA_CG011160</name>
</gene>
<comment type="function">
    <text evidence="9">Hydrolase that can remove conjugated ubiquitin from proteins and may therefore play an important regulatory role at the level of protein turnover by preventing degradation.</text>
</comment>
<dbReference type="CDD" id="cd17059">
    <property type="entry name" value="Ubl_OTU1"/>
    <property type="match status" value="1"/>
</dbReference>
<accession>A0A1J1IBX7</accession>
<dbReference type="Proteomes" id="UP000183832">
    <property type="component" value="Unassembled WGS sequence"/>
</dbReference>